<proteinExistence type="inferred from homology"/>
<dbReference type="InterPro" id="IPR006311">
    <property type="entry name" value="TAT_signal"/>
</dbReference>
<dbReference type="Gene3D" id="3.40.190.10">
    <property type="entry name" value="Periplasmic binding protein-like II"/>
    <property type="match status" value="1"/>
</dbReference>
<dbReference type="InterPro" id="IPR050490">
    <property type="entry name" value="Bact_solute-bd_prot1"/>
</dbReference>
<protein>
    <submittedName>
        <fullName evidence="3">Sugar ABC transporter substrate-binding protein</fullName>
    </submittedName>
</protein>
<name>A0A8J2YFA1_9RHOB</name>
<reference evidence="3" key="1">
    <citation type="journal article" date="2014" name="Int. J. Syst. Evol. Microbiol.">
        <title>Complete genome sequence of Corynebacterium casei LMG S-19264T (=DSM 44701T), isolated from a smear-ripened cheese.</title>
        <authorList>
            <consortium name="US DOE Joint Genome Institute (JGI-PGF)"/>
            <person name="Walter F."/>
            <person name="Albersmeier A."/>
            <person name="Kalinowski J."/>
            <person name="Ruckert C."/>
        </authorList>
    </citation>
    <scope>NUCLEOTIDE SEQUENCE</scope>
    <source>
        <strain evidence="3">CCM 7684</strain>
    </source>
</reference>
<comment type="caution">
    <text evidence="3">The sequence shown here is derived from an EMBL/GenBank/DDBJ whole genome shotgun (WGS) entry which is preliminary data.</text>
</comment>
<evidence type="ECO:0000313" key="3">
    <source>
        <dbReference type="EMBL" id="GGE41167.1"/>
    </source>
</evidence>
<comment type="similarity">
    <text evidence="2">Belongs to the bacterial solute-binding protein 1 family.</text>
</comment>
<accession>A0A8J2YFA1</accession>
<dbReference type="Proteomes" id="UP000602745">
    <property type="component" value="Unassembled WGS sequence"/>
</dbReference>
<dbReference type="PROSITE" id="PS51318">
    <property type="entry name" value="TAT"/>
    <property type="match status" value="1"/>
</dbReference>
<reference evidence="3" key="2">
    <citation type="submission" date="2020-09" db="EMBL/GenBank/DDBJ databases">
        <authorList>
            <person name="Sun Q."/>
            <person name="Sedlacek I."/>
        </authorList>
    </citation>
    <scope>NUCLEOTIDE SEQUENCE</scope>
    <source>
        <strain evidence="3">CCM 7684</strain>
    </source>
</reference>
<gene>
    <name evidence="3" type="ORF">GCM10007276_18180</name>
</gene>
<dbReference type="PANTHER" id="PTHR43649:SF30">
    <property type="entry name" value="ABC TRANSPORTER SUBSTRATE-BINDING PROTEIN"/>
    <property type="match status" value="1"/>
</dbReference>
<sequence length="455" mass="49616">MKERDSSLNLQSARTTRRSLLKGMGLLAAAGTGVLAAPHVVRAQGKTLAFWTTQRGPTQMKAYEEIWKAFEAANPGFTVAPQYLTEEEYLPKLTAAMAANQVPDLMSHMPPEFAMALNDRDLLSPMDEILKEVGADDFFENSLELLKDEKKGFYPALAIVNSTTTGPLWYRKDLLEKAGVTVPTNWAEYLAVAKATTKGGIFGNVYPFGKTSMGDKLFLQTIWQAGGTVFNPDLSVAFNSPQVVRALEFVQAAVKLSPPSAATYAYAETINVFVQGRVAMAPYSGRVLGNMVSNNAKLENDFSVTPFPHLAEGEGGRKVFVGDFQSLVIPAAAKDKEVSKAMALWLFRKENYIKYLHAVPGHNLPNLKSIANSEEYKADPLLQKYAQESQTLIDATSMSRSFLKETPEHQLNVRAGSIFNSRVLVETIHDVIIGGVSPADAAAKGADKIASIMKA</sequence>
<dbReference type="PANTHER" id="PTHR43649">
    <property type="entry name" value="ARABINOSE-BINDING PROTEIN-RELATED"/>
    <property type="match status" value="1"/>
</dbReference>
<comment type="subcellular location">
    <subcellularLocation>
        <location evidence="1">Periplasm</location>
    </subcellularLocation>
</comment>
<dbReference type="Pfam" id="PF01547">
    <property type="entry name" value="SBP_bac_1"/>
    <property type="match status" value="1"/>
</dbReference>
<dbReference type="GO" id="GO:0042597">
    <property type="term" value="C:periplasmic space"/>
    <property type="evidence" value="ECO:0007669"/>
    <property type="project" value="UniProtKB-SubCell"/>
</dbReference>
<keyword evidence="4" id="KW-1185">Reference proteome</keyword>
<evidence type="ECO:0000313" key="4">
    <source>
        <dbReference type="Proteomes" id="UP000602745"/>
    </source>
</evidence>
<dbReference type="CDD" id="cd13585">
    <property type="entry name" value="PBP2_TMBP_like"/>
    <property type="match status" value="1"/>
</dbReference>
<dbReference type="AlphaFoldDB" id="A0A8J2YFA1"/>
<evidence type="ECO:0000256" key="2">
    <source>
        <dbReference type="ARBA" id="ARBA00008520"/>
    </source>
</evidence>
<organism evidence="3 4">
    <name type="scientific">Agaricicola taiwanensis</name>
    <dbReference type="NCBI Taxonomy" id="591372"/>
    <lineage>
        <taxon>Bacteria</taxon>
        <taxon>Pseudomonadati</taxon>
        <taxon>Pseudomonadota</taxon>
        <taxon>Alphaproteobacteria</taxon>
        <taxon>Rhodobacterales</taxon>
        <taxon>Paracoccaceae</taxon>
        <taxon>Agaricicola</taxon>
    </lineage>
</organism>
<dbReference type="EMBL" id="BMCP01000002">
    <property type="protein sequence ID" value="GGE41167.1"/>
    <property type="molecule type" value="Genomic_DNA"/>
</dbReference>
<dbReference type="InterPro" id="IPR006059">
    <property type="entry name" value="SBP"/>
</dbReference>
<evidence type="ECO:0000256" key="1">
    <source>
        <dbReference type="ARBA" id="ARBA00004418"/>
    </source>
</evidence>
<dbReference type="SUPFAM" id="SSF53850">
    <property type="entry name" value="Periplasmic binding protein-like II"/>
    <property type="match status" value="1"/>
</dbReference>
<dbReference type="RefSeq" id="WP_188409425.1">
    <property type="nucleotide sequence ID" value="NZ_BMCP01000002.1"/>
</dbReference>